<dbReference type="InParanoid" id="A0A1X7UED7"/>
<proteinExistence type="predicted"/>
<organism evidence="1">
    <name type="scientific">Amphimedon queenslandica</name>
    <name type="common">Sponge</name>
    <dbReference type="NCBI Taxonomy" id="400682"/>
    <lineage>
        <taxon>Eukaryota</taxon>
        <taxon>Metazoa</taxon>
        <taxon>Porifera</taxon>
        <taxon>Demospongiae</taxon>
        <taxon>Heteroscleromorpha</taxon>
        <taxon>Haplosclerida</taxon>
        <taxon>Niphatidae</taxon>
        <taxon>Amphimedon</taxon>
    </lineage>
</organism>
<evidence type="ECO:0000313" key="1">
    <source>
        <dbReference type="EnsemblMetazoa" id="Aqu2.1.25833_001"/>
    </source>
</evidence>
<name>A0A1X7UED7_AMPQE</name>
<dbReference type="EnsemblMetazoa" id="Aqu2.1.25833_001">
    <property type="protein sequence ID" value="Aqu2.1.25833_001"/>
    <property type="gene ID" value="Aqu2.1.25833"/>
</dbReference>
<dbReference type="AlphaFoldDB" id="A0A1X7UED7"/>
<accession>A0A1X7UED7</accession>
<sequence length="96" mass="10741">MQDIHDGSVIKDLMNDDQFLYILGNKGLVLCSDGVPVYKSSKGRLWPFYLMVTSIPPQKSLTADNLIVATSWHGPTEASVDNRYNTSTGSRQYLYP</sequence>
<reference evidence="1" key="1">
    <citation type="submission" date="2017-05" db="UniProtKB">
        <authorList>
            <consortium name="EnsemblMetazoa"/>
        </authorList>
    </citation>
    <scope>IDENTIFICATION</scope>
</reference>
<dbReference type="OrthoDB" id="3263820at2759"/>
<protein>
    <submittedName>
        <fullName evidence="1">Uncharacterized protein</fullName>
    </submittedName>
</protein>